<evidence type="ECO:0000259" key="2">
    <source>
        <dbReference type="Pfam" id="PF09967"/>
    </source>
</evidence>
<dbReference type="PANTHER" id="PTHR38730">
    <property type="entry name" value="SLL7028 PROTEIN"/>
    <property type="match status" value="1"/>
</dbReference>
<dbReference type="InterPro" id="IPR036465">
    <property type="entry name" value="vWFA_dom_sf"/>
</dbReference>
<sequence length="396" mass="43417">MTSARLWAAYHYPYLASALFAIRFIDADNIGGVAADEHFRVYVDHEYTSSWSSQSLGVEMVHQVSHLLRGHAFRAREIGLVEDDVFHWVDAVDAEINDDLIENHAAPVNSALPVDLKLASSLFAEEYFVNGERRAEQHRDCGSAAHGDPRRWEEPPPLNHSDGVRTEEADLIRRRVASEILSHERSHGDSPAGLLRWANGLLNPRVDWRRELGATLRRGVAEISGAVDYSYRRPSRRASCSPDVILPSLRRRVPLVSVVCDTSASMSERLLAEALSEIDGLLVSSGVRLDAVRVFTCDAEPGPAQLVRSASEITLVGGGGTDLTIGIDAAVLSVPRPDLVVVITDGWTPWPAMAPRAVRTLAVLLGEHPPPPPDWVQGVVVEDMTPHGVKVESHSF</sequence>
<dbReference type="CDD" id="cd00198">
    <property type="entry name" value="vWFA"/>
    <property type="match status" value="1"/>
</dbReference>
<protein>
    <recommendedName>
        <fullName evidence="5">VWA-like domain-containing protein</fullName>
    </recommendedName>
</protein>
<evidence type="ECO:0000256" key="1">
    <source>
        <dbReference type="SAM" id="MobiDB-lite"/>
    </source>
</evidence>
<reference evidence="4" key="1">
    <citation type="submission" date="2018-05" db="EMBL/GenBank/DDBJ databases">
        <authorList>
            <person name="Lanie J.A."/>
            <person name="Ng W.-L."/>
            <person name="Kazmierczak K.M."/>
            <person name="Andrzejewski T.M."/>
            <person name="Davidsen T.M."/>
            <person name="Wayne K.J."/>
            <person name="Tettelin H."/>
            <person name="Glass J.I."/>
            <person name="Rusch D."/>
            <person name="Podicherti R."/>
            <person name="Tsui H.-C.T."/>
            <person name="Winkler M.E."/>
        </authorList>
    </citation>
    <scope>NUCLEOTIDE SEQUENCE</scope>
</reference>
<evidence type="ECO:0008006" key="5">
    <source>
        <dbReference type="Google" id="ProtNLM"/>
    </source>
</evidence>
<feature type="region of interest" description="Disordered" evidence="1">
    <location>
        <begin position="138"/>
        <end position="163"/>
    </location>
</feature>
<gene>
    <name evidence="4" type="ORF">METZ01_LOCUS31844</name>
</gene>
<dbReference type="EMBL" id="UINC01001372">
    <property type="protein sequence ID" value="SUZ78990.1"/>
    <property type="molecule type" value="Genomic_DNA"/>
</dbReference>
<accession>A0A381QJ28</accession>
<dbReference type="AlphaFoldDB" id="A0A381QJ28"/>
<dbReference type="SUPFAM" id="SSF53300">
    <property type="entry name" value="vWA-like"/>
    <property type="match status" value="1"/>
</dbReference>
<dbReference type="Pfam" id="PF13203">
    <property type="entry name" value="DUF2201_N"/>
    <property type="match status" value="1"/>
</dbReference>
<organism evidence="4">
    <name type="scientific">marine metagenome</name>
    <dbReference type="NCBI Taxonomy" id="408172"/>
    <lineage>
        <taxon>unclassified sequences</taxon>
        <taxon>metagenomes</taxon>
        <taxon>ecological metagenomes</taxon>
    </lineage>
</organism>
<dbReference type="InterPro" id="IPR025154">
    <property type="entry name" value="Put_metallopeptidase_dom"/>
</dbReference>
<dbReference type="Pfam" id="PF09967">
    <property type="entry name" value="DUF2201"/>
    <property type="match status" value="1"/>
</dbReference>
<evidence type="ECO:0000259" key="3">
    <source>
        <dbReference type="Pfam" id="PF13203"/>
    </source>
</evidence>
<dbReference type="PANTHER" id="PTHR38730:SF1">
    <property type="entry name" value="SLL7028 PROTEIN"/>
    <property type="match status" value="1"/>
</dbReference>
<feature type="domain" description="VWA-like" evidence="2">
    <location>
        <begin position="257"/>
        <end position="378"/>
    </location>
</feature>
<dbReference type="InterPro" id="IPR018698">
    <property type="entry name" value="VWA-like_dom"/>
</dbReference>
<evidence type="ECO:0000313" key="4">
    <source>
        <dbReference type="EMBL" id="SUZ78990.1"/>
    </source>
</evidence>
<feature type="compositionally biased region" description="Basic and acidic residues" evidence="1">
    <location>
        <begin position="138"/>
        <end position="154"/>
    </location>
</feature>
<feature type="domain" description="Putative metallopeptidase" evidence="3">
    <location>
        <begin position="4"/>
        <end position="250"/>
    </location>
</feature>
<proteinExistence type="predicted"/>
<name>A0A381QJ28_9ZZZZ</name>